<dbReference type="EMBL" id="CAJOBI010066357">
    <property type="protein sequence ID" value="CAF4437854.1"/>
    <property type="molecule type" value="Genomic_DNA"/>
</dbReference>
<evidence type="ECO:0000313" key="4">
    <source>
        <dbReference type="Proteomes" id="UP000676336"/>
    </source>
</evidence>
<dbReference type="GO" id="GO:0046556">
    <property type="term" value="F:alpha-L-arabinofuranosidase activity"/>
    <property type="evidence" value="ECO:0007669"/>
    <property type="project" value="TreeGrafter"/>
</dbReference>
<gene>
    <name evidence="3" type="ORF">SMN809_LOCUS32136</name>
</gene>
<protein>
    <recommendedName>
        <fullName evidence="5">Beta-glucosidase</fullName>
    </recommendedName>
</protein>
<dbReference type="PANTHER" id="PTHR42721">
    <property type="entry name" value="SUGAR HYDROLASE-RELATED"/>
    <property type="match status" value="1"/>
</dbReference>
<dbReference type="InterPro" id="IPR036962">
    <property type="entry name" value="Glyco_hydro_3_N_sf"/>
</dbReference>
<dbReference type="SUPFAM" id="SSF51445">
    <property type="entry name" value="(Trans)glycosidases"/>
    <property type="match status" value="1"/>
</dbReference>
<feature type="non-terminal residue" evidence="3">
    <location>
        <position position="1"/>
    </location>
</feature>
<evidence type="ECO:0008006" key="5">
    <source>
        <dbReference type="Google" id="ProtNLM"/>
    </source>
</evidence>
<dbReference type="PANTHER" id="PTHR42721:SF3">
    <property type="entry name" value="BETA-D-XYLOSIDASE 5-RELATED"/>
    <property type="match status" value="1"/>
</dbReference>
<sequence length="73" mass="8362">YDLENWNGTDRFHFDARVSDQDLIETYLPSFESCVRDAKVASIMCSYNAVNGVPSCANKFLLQTIARYSDNKF</sequence>
<accession>A0A8S2WEC7</accession>
<dbReference type="GO" id="GO:0031222">
    <property type="term" value="P:arabinan catabolic process"/>
    <property type="evidence" value="ECO:0007669"/>
    <property type="project" value="TreeGrafter"/>
</dbReference>
<evidence type="ECO:0000313" key="3">
    <source>
        <dbReference type="EMBL" id="CAF4437854.1"/>
    </source>
</evidence>
<dbReference type="AlphaFoldDB" id="A0A8S2WEC7"/>
<comment type="caution">
    <text evidence="3">The sequence shown here is derived from an EMBL/GenBank/DDBJ whole genome shotgun (WGS) entry which is preliminary data.</text>
</comment>
<keyword evidence="2" id="KW-0378">Hydrolase</keyword>
<evidence type="ECO:0000256" key="2">
    <source>
        <dbReference type="ARBA" id="ARBA00022801"/>
    </source>
</evidence>
<dbReference type="Gene3D" id="3.20.20.300">
    <property type="entry name" value="Glycoside hydrolase, family 3, N-terminal domain"/>
    <property type="match status" value="1"/>
</dbReference>
<dbReference type="GO" id="GO:0009044">
    <property type="term" value="F:xylan 1,4-beta-xylosidase activity"/>
    <property type="evidence" value="ECO:0007669"/>
    <property type="project" value="InterPro"/>
</dbReference>
<proteinExistence type="inferred from homology"/>
<dbReference type="InterPro" id="IPR017853">
    <property type="entry name" value="GH"/>
</dbReference>
<evidence type="ECO:0000256" key="1">
    <source>
        <dbReference type="ARBA" id="ARBA00005336"/>
    </source>
</evidence>
<dbReference type="Proteomes" id="UP000676336">
    <property type="component" value="Unassembled WGS sequence"/>
</dbReference>
<name>A0A8S2WEC7_9BILA</name>
<organism evidence="3 4">
    <name type="scientific">Rotaria magnacalcarata</name>
    <dbReference type="NCBI Taxonomy" id="392030"/>
    <lineage>
        <taxon>Eukaryota</taxon>
        <taxon>Metazoa</taxon>
        <taxon>Spiralia</taxon>
        <taxon>Gnathifera</taxon>
        <taxon>Rotifera</taxon>
        <taxon>Eurotatoria</taxon>
        <taxon>Bdelloidea</taxon>
        <taxon>Philodinida</taxon>
        <taxon>Philodinidae</taxon>
        <taxon>Rotaria</taxon>
    </lineage>
</organism>
<comment type="similarity">
    <text evidence="1">Belongs to the glycosyl hydrolase 3 family.</text>
</comment>
<reference evidence="3" key="1">
    <citation type="submission" date="2021-02" db="EMBL/GenBank/DDBJ databases">
        <authorList>
            <person name="Nowell W R."/>
        </authorList>
    </citation>
    <scope>NUCLEOTIDE SEQUENCE</scope>
</reference>
<dbReference type="InterPro" id="IPR044993">
    <property type="entry name" value="BXL"/>
</dbReference>
<dbReference type="GO" id="GO:0045493">
    <property type="term" value="P:xylan catabolic process"/>
    <property type="evidence" value="ECO:0007669"/>
    <property type="project" value="InterPro"/>
</dbReference>